<organism evidence="10 11">
    <name type="scientific">Wuchereria bancrofti</name>
    <dbReference type="NCBI Taxonomy" id="6293"/>
    <lineage>
        <taxon>Eukaryota</taxon>
        <taxon>Metazoa</taxon>
        <taxon>Ecdysozoa</taxon>
        <taxon>Nematoda</taxon>
        <taxon>Chromadorea</taxon>
        <taxon>Rhabditida</taxon>
        <taxon>Spirurina</taxon>
        <taxon>Spiruromorpha</taxon>
        <taxon>Filarioidea</taxon>
        <taxon>Onchocercidae</taxon>
        <taxon>Wuchereria</taxon>
    </lineage>
</organism>
<evidence type="ECO:0000256" key="1">
    <source>
        <dbReference type="ARBA" id="ARBA00005594"/>
    </source>
</evidence>
<reference evidence="10" key="1">
    <citation type="submission" date="2015-03" db="EMBL/GenBank/DDBJ databases">
        <title>Wuchereria bancrofti Genome Sequencing Papua New Guinea Strain.</title>
        <authorList>
            <person name="Small S.T."/>
            <person name="Serre D."/>
            <person name="Zimmerman P.A."/>
        </authorList>
    </citation>
    <scope>NUCLEOTIDE SEQUENCE [LARGE SCALE GENOMIC DNA]</scope>
    <source>
        <strain evidence="10">pt0022</strain>
    </source>
</reference>
<dbReference type="InterPro" id="IPR002300">
    <property type="entry name" value="aa-tRNA-synth_Ia"/>
</dbReference>
<dbReference type="InterPro" id="IPR014729">
    <property type="entry name" value="Rossmann-like_a/b/a_fold"/>
</dbReference>
<dbReference type="GO" id="GO:0005829">
    <property type="term" value="C:cytosol"/>
    <property type="evidence" value="ECO:0007669"/>
    <property type="project" value="TreeGrafter"/>
</dbReference>
<dbReference type="InterPro" id="IPR001412">
    <property type="entry name" value="aa-tRNA-synth_I_CS"/>
</dbReference>
<dbReference type="InterPro" id="IPR002303">
    <property type="entry name" value="Valyl-tRNA_ligase"/>
</dbReference>
<dbReference type="GO" id="GO:0006438">
    <property type="term" value="P:valyl-tRNA aminoacylation"/>
    <property type="evidence" value="ECO:0007669"/>
    <property type="project" value="InterPro"/>
</dbReference>
<name>A0AAF5PKH6_WUCBA</name>
<dbReference type="PROSITE" id="PS00178">
    <property type="entry name" value="AA_TRNA_LIGASE_I"/>
    <property type="match status" value="1"/>
</dbReference>
<evidence type="ECO:0000313" key="10">
    <source>
        <dbReference type="Proteomes" id="UP000093561"/>
    </source>
</evidence>
<feature type="domain" description="Aminoacyl-tRNA synthetase class Ia" evidence="9">
    <location>
        <begin position="47"/>
        <end position="139"/>
    </location>
</feature>
<evidence type="ECO:0000259" key="9">
    <source>
        <dbReference type="Pfam" id="PF00133"/>
    </source>
</evidence>
<dbReference type="Gene3D" id="3.40.50.620">
    <property type="entry name" value="HUPs"/>
    <property type="match status" value="1"/>
</dbReference>
<dbReference type="PANTHER" id="PTHR11946:SF109">
    <property type="entry name" value="VALINE--TRNA LIGASE"/>
    <property type="match status" value="1"/>
</dbReference>
<keyword evidence="4" id="KW-0547">Nucleotide-binding</keyword>
<protein>
    <recommendedName>
        <fullName evidence="2">valine--tRNA ligase</fullName>
        <ecNumber evidence="2">6.1.1.9</ecNumber>
    </recommendedName>
    <alternativeName>
        <fullName evidence="8">Valyl-tRNA synthetase</fullName>
    </alternativeName>
</protein>
<evidence type="ECO:0000256" key="3">
    <source>
        <dbReference type="ARBA" id="ARBA00022598"/>
    </source>
</evidence>
<comment type="similarity">
    <text evidence="1">Belongs to the class-I aminoacyl-tRNA synthetase family.</text>
</comment>
<dbReference type="Pfam" id="PF00133">
    <property type="entry name" value="tRNA-synt_1"/>
    <property type="match status" value="1"/>
</dbReference>
<dbReference type="SUPFAM" id="SSF52374">
    <property type="entry name" value="Nucleotidylyl transferase"/>
    <property type="match status" value="1"/>
</dbReference>
<evidence type="ECO:0000256" key="4">
    <source>
        <dbReference type="ARBA" id="ARBA00022741"/>
    </source>
</evidence>
<keyword evidence="5" id="KW-0067">ATP-binding</keyword>
<evidence type="ECO:0000256" key="7">
    <source>
        <dbReference type="ARBA" id="ARBA00023146"/>
    </source>
</evidence>
<keyword evidence="7" id="KW-0030">Aminoacyl-tRNA synthetase</keyword>
<dbReference type="PANTHER" id="PTHR11946">
    <property type="entry name" value="VALYL-TRNA SYNTHETASES"/>
    <property type="match status" value="1"/>
</dbReference>
<sequence>MSNVIETRTIQVNSDLASAKSKTAKELKGAAKVKKTEVQACQPRQMNHNFFVKEICCSKPNPKGIFTVVIPSPNVTGTLHLGHALAALHRMKVLLNPCCDHAGIATQVVVEKRLNRELGLKRHDLGREKFVEVWKWENECVFFSIPFIKSTAVGVYM</sequence>
<reference evidence="10" key="2">
    <citation type="journal article" date="2016" name="Mol. Ecol.">
        <title>Population genomics of the filarial nematode parasite Wuchereria bancrofti from mosquitoes.</title>
        <authorList>
            <person name="Small S.T."/>
            <person name="Reimer L.J."/>
            <person name="Tisch D.J."/>
            <person name="King C.L."/>
            <person name="Christensen B.M."/>
            <person name="Siba P.M."/>
            <person name="Kazura J.W."/>
            <person name="Serre D."/>
            <person name="Zimmerman P.A."/>
        </authorList>
    </citation>
    <scope>NUCLEOTIDE SEQUENCE</scope>
    <source>
        <strain evidence="10">pt0022</strain>
    </source>
</reference>
<dbReference type="WBParaSite" id="mrna-Wban_02005">
    <property type="protein sequence ID" value="mrna-Wban_02005"/>
    <property type="gene ID" value="Wban_02005"/>
</dbReference>
<evidence type="ECO:0000313" key="11">
    <source>
        <dbReference type="WBParaSite" id="mrna-Wban_02005"/>
    </source>
</evidence>
<keyword evidence="6" id="KW-0648">Protein biosynthesis</keyword>
<evidence type="ECO:0000256" key="5">
    <source>
        <dbReference type="ARBA" id="ARBA00022840"/>
    </source>
</evidence>
<evidence type="ECO:0000256" key="8">
    <source>
        <dbReference type="ARBA" id="ARBA00029936"/>
    </source>
</evidence>
<evidence type="ECO:0000256" key="2">
    <source>
        <dbReference type="ARBA" id="ARBA00013169"/>
    </source>
</evidence>
<keyword evidence="3" id="KW-0436">Ligase</keyword>
<dbReference type="AlphaFoldDB" id="A0AAF5PKH6"/>
<reference evidence="11" key="3">
    <citation type="submission" date="2024-02" db="UniProtKB">
        <authorList>
            <consortium name="WormBaseParasite"/>
        </authorList>
    </citation>
    <scope>IDENTIFICATION</scope>
    <source>
        <strain evidence="11">pt0022</strain>
    </source>
</reference>
<accession>A0AAF5PKH6</accession>
<dbReference type="EC" id="6.1.1.9" evidence="2"/>
<dbReference type="Proteomes" id="UP000093561">
    <property type="component" value="Unassembled WGS sequence"/>
</dbReference>
<dbReference type="GO" id="GO:0005524">
    <property type="term" value="F:ATP binding"/>
    <property type="evidence" value="ECO:0007669"/>
    <property type="project" value="UniProtKB-KW"/>
</dbReference>
<dbReference type="GO" id="GO:0004832">
    <property type="term" value="F:valine-tRNA ligase activity"/>
    <property type="evidence" value="ECO:0007669"/>
    <property type="project" value="UniProtKB-EC"/>
</dbReference>
<evidence type="ECO:0000256" key="6">
    <source>
        <dbReference type="ARBA" id="ARBA00022917"/>
    </source>
</evidence>
<proteinExistence type="inferred from homology"/>